<dbReference type="SUPFAM" id="SSF103473">
    <property type="entry name" value="MFS general substrate transporter"/>
    <property type="match status" value="1"/>
</dbReference>
<evidence type="ECO:0000256" key="6">
    <source>
        <dbReference type="ARBA" id="ARBA00023136"/>
    </source>
</evidence>
<dbReference type="InterPro" id="IPR011701">
    <property type="entry name" value="MFS"/>
</dbReference>
<evidence type="ECO:0000256" key="5">
    <source>
        <dbReference type="ARBA" id="ARBA00022989"/>
    </source>
</evidence>
<evidence type="ECO:0000313" key="9">
    <source>
        <dbReference type="Proteomes" id="UP000011135"/>
    </source>
</evidence>
<evidence type="ECO:0000313" key="8">
    <source>
        <dbReference type="EMBL" id="ELR70220.1"/>
    </source>
</evidence>
<feature type="transmembrane region" description="Helical" evidence="7">
    <location>
        <begin position="53"/>
        <end position="70"/>
    </location>
</feature>
<keyword evidence="3" id="KW-1003">Cell membrane</keyword>
<dbReference type="eggNOG" id="COG2814">
    <property type="taxonomic scope" value="Bacteria"/>
</dbReference>
<dbReference type="Proteomes" id="UP000011135">
    <property type="component" value="Unassembled WGS sequence"/>
</dbReference>
<evidence type="ECO:0000256" key="4">
    <source>
        <dbReference type="ARBA" id="ARBA00022692"/>
    </source>
</evidence>
<feature type="transmembrane region" description="Helical" evidence="7">
    <location>
        <begin position="357"/>
        <end position="381"/>
    </location>
</feature>
<evidence type="ECO:0000256" key="1">
    <source>
        <dbReference type="ARBA" id="ARBA00004651"/>
    </source>
</evidence>
<feature type="transmembrane region" description="Helical" evidence="7">
    <location>
        <begin position="307"/>
        <end position="326"/>
    </location>
</feature>
<sequence length="391" mass="42857">MLWGKDQLIQAGREDDVEGNISLSPSMWSSLLMAIGGMGDALLYAYLPVKGEALGLSLFSIGLLLSINKFSRFFTNRWIAWLCSRWGVKNVLLLGVVFSTISTFIYALGHAVWIWIAGRLMWGAAYSAMRFATIQYAGKNKNKGSALGIARSIQDAGPMLAYWIGPVMLTSLGAGFTFATWGALLVLLFPVFYLIPVVQHQKQKIKPFSFQKPAWIDVWVFGTSFVVEGFLIVGMSHILNIDNRDADRLLLVSSIYISLRRLLNVIISPVSGWLSDRFGFLTIFQASCLMIASGTALIGLGSSGGGIFLCFVGSAINLTLVPIVAIDFGPEYKSFDALTRINTSRDMGSATGSLTGLGLLSIAAPSGIFISLFLILISIWFKIRKFNYRHE</sequence>
<feature type="transmembrane region" description="Helical" evidence="7">
    <location>
        <begin position="28"/>
        <end position="47"/>
    </location>
</feature>
<organism evidence="8 9">
    <name type="scientific">Fulvivirga imtechensis AK7</name>
    <dbReference type="NCBI Taxonomy" id="1237149"/>
    <lineage>
        <taxon>Bacteria</taxon>
        <taxon>Pseudomonadati</taxon>
        <taxon>Bacteroidota</taxon>
        <taxon>Cytophagia</taxon>
        <taxon>Cytophagales</taxon>
        <taxon>Fulvivirgaceae</taxon>
        <taxon>Fulvivirga</taxon>
    </lineage>
</organism>
<dbReference type="GO" id="GO:0005886">
    <property type="term" value="C:plasma membrane"/>
    <property type="evidence" value="ECO:0007669"/>
    <property type="project" value="UniProtKB-SubCell"/>
</dbReference>
<evidence type="ECO:0000256" key="7">
    <source>
        <dbReference type="SAM" id="Phobius"/>
    </source>
</evidence>
<keyword evidence="6 7" id="KW-0472">Membrane</keyword>
<dbReference type="PANTHER" id="PTHR43414:SF6">
    <property type="entry name" value="MULTIDRUG RESISTANCE PROTEIN MDTG"/>
    <property type="match status" value="1"/>
</dbReference>
<dbReference type="EMBL" id="AMZN01000055">
    <property type="protein sequence ID" value="ELR70220.1"/>
    <property type="molecule type" value="Genomic_DNA"/>
</dbReference>
<dbReference type="Pfam" id="PF07690">
    <property type="entry name" value="MFS_1"/>
    <property type="match status" value="1"/>
</dbReference>
<dbReference type="STRING" id="1237149.C900_03905"/>
<proteinExistence type="predicted"/>
<name>L8JN10_9BACT</name>
<reference evidence="8 9" key="1">
    <citation type="submission" date="2012-12" db="EMBL/GenBank/DDBJ databases">
        <title>Genome assembly of Fulvivirga imtechensis AK7.</title>
        <authorList>
            <person name="Nupur N."/>
            <person name="Khatri I."/>
            <person name="Kumar R."/>
            <person name="Subramanian S."/>
            <person name="Pinnaka A."/>
        </authorList>
    </citation>
    <scope>NUCLEOTIDE SEQUENCE [LARGE SCALE GENOMIC DNA]</scope>
    <source>
        <strain evidence="8 9">AK7</strain>
    </source>
</reference>
<feature type="transmembrane region" description="Helical" evidence="7">
    <location>
        <begin position="278"/>
        <end position="300"/>
    </location>
</feature>
<dbReference type="OrthoDB" id="5338069at2"/>
<comment type="caution">
    <text evidence="8">The sequence shown here is derived from an EMBL/GenBank/DDBJ whole genome shotgun (WGS) entry which is preliminary data.</text>
</comment>
<feature type="transmembrane region" description="Helical" evidence="7">
    <location>
        <begin position="91"/>
        <end position="116"/>
    </location>
</feature>
<dbReference type="InterPro" id="IPR036259">
    <property type="entry name" value="MFS_trans_sf"/>
</dbReference>
<evidence type="ECO:0000256" key="3">
    <source>
        <dbReference type="ARBA" id="ARBA00022475"/>
    </source>
</evidence>
<dbReference type="PANTHER" id="PTHR43414">
    <property type="entry name" value="MULTIDRUG RESISTANCE PROTEIN MDTG"/>
    <property type="match status" value="1"/>
</dbReference>
<feature type="transmembrane region" description="Helical" evidence="7">
    <location>
        <begin position="216"/>
        <end position="239"/>
    </location>
</feature>
<gene>
    <name evidence="8" type="ORF">C900_03905</name>
</gene>
<dbReference type="Gene3D" id="1.20.1250.20">
    <property type="entry name" value="MFS general substrate transporter like domains"/>
    <property type="match status" value="2"/>
</dbReference>
<keyword evidence="9" id="KW-1185">Reference proteome</keyword>
<dbReference type="RefSeq" id="WP_009581312.1">
    <property type="nucleotide sequence ID" value="NZ_AMZN01000055.1"/>
</dbReference>
<accession>L8JN10</accession>
<evidence type="ECO:0000256" key="2">
    <source>
        <dbReference type="ARBA" id="ARBA00022448"/>
    </source>
</evidence>
<keyword evidence="2" id="KW-0813">Transport</keyword>
<comment type="subcellular location">
    <subcellularLocation>
        <location evidence="1">Cell membrane</location>
        <topology evidence="1">Multi-pass membrane protein</topology>
    </subcellularLocation>
</comment>
<keyword evidence="4 7" id="KW-0812">Transmembrane</keyword>
<protein>
    <submittedName>
        <fullName evidence="8">Putative MFS transporter</fullName>
    </submittedName>
</protein>
<dbReference type="AlphaFoldDB" id="L8JN10"/>
<feature type="transmembrane region" description="Helical" evidence="7">
    <location>
        <begin position="172"/>
        <end position="195"/>
    </location>
</feature>
<dbReference type="GO" id="GO:0022857">
    <property type="term" value="F:transmembrane transporter activity"/>
    <property type="evidence" value="ECO:0007669"/>
    <property type="project" value="InterPro"/>
</dbReference>
<keyword evidence="5 7" id="KW-1133">Transmembrane helix</keyword>